<evidence type="ECO:0000313" key="1">
    <source>
        <dbReference type="EMBL" id="WKN34358.1"/>
    </source>
</evidence>
<proteinExistence type="predicted"/>
<accession>A0AA49JB90</accession>
<gene>
    <name evidence="1" type="ORF">K4G66_18440</name>
</gene>
<name>A0AA49JB90_9BACT</name>
<reference evidence="1" key="2">
    <citation type="journal article" date="2024" name="Antonie Van Leeuwenhoek">
        <title>Roseihalotalea indica gen. nov., sp. nov., a halophilic Bacteroidetes from mesopelagic Southwest Indian Ocean with higher carbohydrate metabolic potential.</title>
        <authorList>
            <person name="Chen B."/>
            <person name="Zhang M."/>
            <person name="Lin D."/>
            <person name="Ye J."/>
            <person name="Tang K."/>
        </authorList>
    </citation>
    <scope>NUCLEOTIDE SEQUENCE</scope>
    <source>
        <strain evidence="1">TK19036</strain>
    </source>
</reference>
<reference evidence="1" key="1">
    <citation type="journal article" date="2023" name="Comput. Struct. Biotechnol. J.">
        <title>Discovery of a novel marine Bacteroidetes with a rich repertoire of carbohydrate-active enzymes.</title>
        <authorList>
            <person name="Chen B."/>
            <person name="Liu G."/>
            <person name="Chen Q."/>
            <person name="Wang H."/>
            <person name="Liu L."/>
            <person name="Tang K."/>
        </authorList>
    </citation>
    <scope>NUCLEOTIDE SEQUENCE</scope>
    <source>
        <strain evidence="1">TK19036</strain>
    </source>
</reference>
<dbReference type="AlphaFoldDB" id="A0AA49JB90"/>
<protein>
    <submittedName>
        <fullName evidence="1">Uncharacterized protein</fullName>
    </submittedName>
</protein>
<organism evidence="1">
    <name type="scientific">Roseihalotalea indica</name>
    <dbReference type="NCBI Taxonomy" id="2867963"/>
    <lineage>
        <taxon>Bacteria</taxon>
        <taxon>Pseudomonadati</taxon>
        <taxon>Bacteroidota</taxon>
        <taxon>Cytophagia</taxon>
        <taxon>Cytophagales</taxon>
        <taxon>Catalimonadaceae</taxon>
        <taxon>Roseihalotalea</taxon>
    </lineage>
</organism>
<dbReference type="EMBL" id="CP120682">
    <property type="protein sequence ID" value="WKN34358.1"/>
    <property type="molecule type" value="Genomic_DNA"/>
</dbReference>
<sequence length="145" mass="17055">MVGLIGKLWAIECRERGYDLFDTCGHFGTQMQRFSQGTRIRWQDEQLKFGLAFFCSEADYMAYVYSRPAQRLPAKAKSFKRHNSPPFSSDIYQICDVYKKRTTGPEKIKAMEFFHAGTDMMCYYAWHGSAWAQRALERFHIRSSY</sequence>